<organism evidence="1 2">
    <name type="scientific">Govanella unica</name>
    <dbReference type="NCBI Taxonomy" id="2975056"/>
    <lineage>
        <taxon>Bacteria</taxon>
        <taxon>Pseudomonadati</taxon>
        <taxon>Pseudomonadota</taxon>
        <taxon>Alphaproteobacteria</taxon>
        <taxon>Emcibacterales</taxon>
        <taxon>Govanellaceae</taxon>
        <taxon>Govanella</taxon>
    </lineage>
</organism>
<dbReference type="InterPro" id="IPR009225">
    <property type="entry name" value="Phage_head_completion_GpL"/>
</dbReference>
<reference evidence="1" key="1">
    <citation type="submission" date="2022-08" db="EMBL/GenBank/DDBJ databases">
        <authorList>
            <person name="Vandamme P."/>
            <person name="Hettiarachchi A."/>
            <person name="Peeters C."/>
            <person name="Cnockaert M."/>
            <person name="Carlier A."/>
        </authorList>
    </citation>
    <scope>NUCLEOTIDE SEQUENCE</scope>
    <source>
        <strain evidence="1">LMG 31809</strain>
    </source>
</reference>
<comment type="caution">
    <text evidence="1">The sequence shown here is derived from an EMBL/GenBank/DDBJ whole genome shotgun (WGS) entry which is preliminary data.</text>
</comment>
<dbReference type="AlphaFoldDB" id="A0A9X3TW42"/>
<proteinExistence type="predicted"/>
<dbReference type="EMBL" id="JANWOI010000001">
    <property type="protein sequence ID" value="MDA5192809.1"/>
    <property type="molecule type" value="Genomic_DNA"/>
</dbReference>
<evidence type="ECO:0000313" key="2">
    <source>
        <dbReference type="Proteomes" id="UP001141619"/>
    </source>
</evidence>
<keyword evidence="2" id="KW-1185">Reference proteome</keyword>
<dbReference type="RefSeq" id="WP_274942511.1">
    <property type="nucleotide sequence ID" value="NZ_JANWOI010000001.1"/>
</dbReference>
<reference evidence="1" key="2">
    <citation type="journal article" date="2023" name="Syst. Appl. Microbiol.">
        <title>Govania unica gen. nov., sp. nov., a rare biosphere bacterium that represents a novel family in the class Alphaproteobacteria.</title>
        <authorList>
            <person name="Vandamme P."/>
            <person name="Peeters C."/>
            <person name="Hettiarachchi A."/>
            <person name="Cnockaert M."/>
            <person name="Carlier A."/>
        </authorList>
    </citation>
    <scope>NUCLEOTIDE SEQUENCE</scope>
    <source>
        <strain evidence="1">LMG 31809</strain>
    </source>
</reference>
<dbReference type="Pfam" id="PF05926">
    <property type="entry name" value="Phage_GPL"/>
    <property type="match status" value="1"/>
</dbReference>
<evidence type="ECO:0000313" key="1">
    <source>
        <dbReference type="EMBL" id="MDA5192809.1"/>
    </source>
</evidence>
<gene>
    <name evidence="1" type="ORF">NYP16_02400</name>
</gene>
<name>A0A9X3TW42_9PROT</name>
<dbReference type="Proteomes" id="UP001141619">
    <property type="component" value="Unassembled WGS sequence"/>
</dbReference>
<protein>
    <submittedName>
        <fullName evidence="1">Head completion/stabilization protein</fullName>
    </submittedName>
</protein>
<sequence>MSFVARPPMPVAPETNSADEPIINDGFFPDVNPLTVRTVGRISTAVPPERLRAAIIAAIMTVERDLTEWANLQRAAGYTSLADVPGVVIDGLSRLLQLYQRAVTLYAKAELIERTRDFDTTAAGGKAVDELTESVGDLRRDAAHAVRDMLGRSRTIVELI</sequence>
<accession>A0A9X3TW42</accession>